<gene>
    <name evidence="4" type="ORF">BDU57DRAFT_588012</name>
</gene>
<evidence type="ECO:0000313" key="5">
    <source>
        <dbReference type="Proteomes" id="UP000800096"/>
    </source>
</evidence>
<name>A0A6A5QKN4_AMPQU</name>
<evidence type="ECO:0000256" key="2">
    <source>
        <dbReference type="ARBA" id="ARBA00022857"/>
    </source>
</evidence>
<dbReference type="AlphaFoldDB" id="A0A6A5QKN4"/>
<dbReference type="InterPro" id="IPR036291">
    <property type="entry name" value="NAD(P)-bd_dom_sf"/>
</dbReference>
<keyword evidence="3" id="KW-0560">Oxidoreductase</keyword>
<reference evidence="4" key="1">
    <citation type="journal article" date="2020" name="Stud. Mycol.">
        <title>101 Dothideomycetes genomes: a test case for predicting lifestyles and emergence of pathogens.</title>
        <authorList>
            <person name="Haridas S."/>
            <person name="Albert R."/>
            <person name="Binder M."/>
            <person name="Bloem J."/>
            <person name="Labutti K."/>
            <person name="Salamov A."/>
            <person name="Andreopoulos B."/>
            <person name="Baker S."/>
            <person name="Barry K."/>
            <person name="Bills G."/>
            <person name="Bluhm B."/>
            <person name="Cannon C."/>
            <person name="Castanera R."/>
            <person name="Culley D."/>
            <person name="Daum C."/>
            <person name="Ezra D."/>
            <person name="Gonzalez J."/>
            <person name="Henrissat B."/>
            <person name="Kuo A."/>
            <person name="Liang C."/>
            <person name="Lipzen A."/>
            <person name="Lutzoni F."/>
            <person name="Magnuson J."/>
            <person name="Mondo S."/>
            <person name="Nolan M."/>
            <person name="Ohm R."/>
            <person name="Pangilinan J."/>
            <person name="Park H.-J."/>
            <person name="Ramirez L."/>
            <person name="Alfaro M."/>
            <person name="Sun H."/>
            <person name="Tritt A."/>
            <person name="Yoshinaga Y."/>
            <person name="Zwiers L.-H."/>
            <person name="Turgeon B."/>
            <person name="Goodwin S."/>
            <person name="Spatafora J."/>
            <person name="Crous P."/>
            <person name="Grigoriev I."/>
        </authorList>
    </citation>
    <scope>NUCLEOTIDE SEQUENCE</scope>
    <source>
        <strain evidence="4">HMLAC05119</strain>
    </source>
</reference>
<keyword evidence="2" id="KW-0521">NADP</keyword>
<dbReference type="PRINTS" id="PR00080">
    <property type="entry name" value="SDRFAMILY"/>
</dbReference>
<dbReference type="GO" id="GO:0016491">
    <property type="term" value="F:oxidoreductase activity"/>
    <property type="evidence" value="ECO:0007669"/>
    <property type="project" value="UniProtKB-KW"/>
</dbReference>
<dbReference type="PANTHER" id="PTHR24321:SF8">
    <property type="entry name" value="ESTRADIOL 17-BETA-DEHYDROGENASE 8-RELATED"/>
    <property type="match status" value="1"/>
</dbReference>
<dbReference type="PRINTS" id="PR00081">
    <property type="entry name" value="GDHRDH"/>
</dbReference>
<dbReference type="EMBL" id="ML979136">
    <property type="protein sequence ID" value="KAF1915044.1"/>
    <property type="molecule type" value="Genomic_DNA"/>
</dbReference>
<organism evidence="4 5">
    <name type="scientific">Ampelomyces quisqualis</name>
    <name type="common">Powdery mildew agent</name>
    <dbReference type="NCBI Taxonomy" id="50730"/>
    <lineage>
        <taxon>Eukaryota</taxon>
        <taxon>Fungi</taxon>
        <taxon>Dikarya</taxon>
        <taxon>Ascomycota</taxon>
        <taxon>Pezizomycotina</taxon>
        <taxon>Dothideomycetes</taxon>
        <taxon>Pleosporomycetidae</taxon>
        <taxon>Pleosporales</taxon>
        <taxon>Pleosporineae</taxon>
        <taxon>Phaeosphaeriaceae</taxon>
        <taxon>Ampelomyces</taxon>
    </lineage>
</organism>
<protein>
    <submittedName>
        <fullName evidence="4">Uncharacterized protein</fullName>
    </submittedName>
</protein>
<dbReference type="OrthoDB" id="1669814at2759"/>
<dbReference type="InterPro" id="IPR002347">
    <property type="entry name" value="SDR_fam"/>
</dbReference>
<evidence type="ECO:0000256" key="3">
    <source>
        <dbReference type="ARBA" id="ARBA00023002"/>
    </source>
</evidence>
<dbReference type="FunFam" id="3.40.50.720:FF:000084">
    <property type="entry name" value="Short-chain dehydrogenase reductase"/>
    <property type="match status" value="1"/>
</dbReference>
<accession>A0A6A5QKN4</accession>
<dbReference type="InterPro" id="IPR020904">
    <property type="entry name" value="Sc_DH/Rdtase_CS"/>
</dbReference>
<evidence type="ECO:0000313" key="4">
    <source>
        <dbReference type="EMBL" id="KAF1915044.1"/>
    </source>
</evidence>
<keyword evidence="5" id="KW-1185">Reference proteome</keyword>
<comment type="similarity">
    <text evidence="1">Belongs to the short-chain dehydrogenases/reductases (SDR) family.</text>
</comment>
<proteinExistence type="inferred from homology"/>
<dbReference type="PANTHER" id="PTHR24321">
    <property type="entry name" value="DEHYDROGENASES, SHORT CHAIN"/>
    <property type="match status" value="1"/>
</dbReference>
<sequence length="253" mass="26473">MAFVAGHLFAVTGAASGIGRATSELLAKSGALLSLADKDGEAVQHLAKTLTENGVAAYWMQVDVRSRDEVEAWVACTVKHFGRPLDGAVNLAGISGHLGSVRDHDHADYEAVFAVNVQGTFTCMSAELRNMRVAKGDVGGGSIVNASSITGLVGKPNCSVYCASKHAVIGITKAAAREEANAGIRVNAIAPGFVDTPLMHALDERLGFKLPDDSVLGRRAKPEEIAQLIRFLLSSDSSYTTGSVYQIDGGSIC</sequence>
<evidence type="ECO:0000256" key="1">
    <source>
        <dbReference type="ARBA" id="ARBA00006484"/>
    </source>
</evidence>
<dbReference type="PROSITE" id="PS00061">
    <property type="entry name" value="ADH_SHORT"/>
    <property type="match status" value="1"/>
</dbReference>
<dbReference type="SUPFAM" id="SSF51735">
    <property type="entry name" value="NAD(P)-binding Rossmann-fold domains"/>
    <property type="match status" value="1"/>
</dbReference>
<dbReference type="Pfam" id="PF13561">
    <property type="entry name" value="adh_short_C2"/>
    <property type="match status" value="1"/>
</dbReference>
<dbReference type="Proteomes" id="UP000800096">
    <property type="component" value="Unassembled WGS sequence"/>
</dbReference>
<dbReference type="Gene3D" id="3.40.50.720">
    <property type="entry name" value="NAD(P)-binding Rossmann-like Domain"/>
    <property type="match status" value="1"/>
</dbReference>
<dbReference type="CDD" id="cd05233">
    <property type="entry name" value="SDR_c"/>
    <property type="match status" value="1"/>
</dbReference>